<keyword evidence="9" id="KW-1185">Reference proteome</keyword>
<sequence>MKMHIRKASFFLILLMILSCQESFLEINPFGSVSEATLSNEMGVNKLLIGAYSLLDGAGATGGGIWVGHSYLRGGDDANAGTEFGPSGYSAFLYTEFDQRIEDNWKFGYAAVGRANDVLRILPKVEDSTPEKLLQIEAEAKFLRGVFYLEQLVKFYRNVPWIDETINYSDGNYLVPNTIDIFPEIEADFTFAAENLTETKSEVGRANNWAAKAYLAKTYMFQHKYAAAKDLLDDIIANGQTSNGLKYALLEQYNHNFITRTKHGAEAVFAVQMSVNDGTTSGNGNPRDQYNGTYGGPATCCYGWLQATFDLVDAYQTDAETGLPLLDTYQDSPIPHDNGLSSAQPFTPYAGTLDPRLDWVVGRRGIPYRDWGVHPGMAWVRNQINAGPYNCLKNIVEKARVDTDRGTGGASNNPYNLIRFADVLLWAAECEVEVGSLQKAEDYVNLVRDRAANPEGFVKKYINPDDPLAGFTDEPAANYKVGLYDGQFVANGKTYARKAVYFERRLELAMEHHRFFDMVRYDGLDFDIKTTFEKLFVREGNEITNPSNNWLAGVFVRNKHEYFPIPQGQIDLSVDKDGNSVLAQNPGYN</sequence>
<evidence type="ECO:0000259" key="7">
    <source>
        <dbReference type="Pfam" id="PF14322"/>
    </source>
</evidence>
<organism evidence="8 9">
    <name type="scientific">Mariniphaga sediminis</name>
    <dbReference type="NCBI Taxonomy" id="1628158"/>
    <lineage>
        <taxon>Bacteria</taxon>
        <taxon>Pseudomonadati</taxon>
        <taxon>Bacteroidota</taxon>
        <taxon>Bacteroidia</taxon>
        <taxon>Marinilabiliales</taxon>
        <taxon>Prolixibacteraceae</taxon>
        <taxon>Mariniphaga</taxon>
    </lineage>
</organism>
<dbReference type="InterPro" id="IPR011990">
    <property type="entry name" value="TPR-like_helical_dom_sf"/>
</dbReference>
<dbReference type="OrthoDB" id="9792139at2"/>
<dbReference type="Pfam" id="PF14322">
    <property type="entry name" value="SusD-like_3"/>
    <property type="match status" value="1"/>
</dbReference>
<protein>
    <submittedName>
        <fullName evidence="8">RagB/SusD family nutrient uptake outer membrane protein</fullName>
    </submittedName>
</protein>
<comment type="caution">
    <text evidence="8">The sequence shown here is derived from an EMBL/GenBank/DDBJ whole genome shotgun (WGS) entry which is preliminary data.</text>
</comment>
<dbReference type="SUPFAM" id="SSF48452">
    <property type="entry name" value="TPR-like"/>
    <property type="match status" value="1"/>
</dbReference>
<keyword evidence="5" id="KW-0998">Cell outer membrane</keyword>
<evidence type="ECO:0000259" key="6">
    <source>
        <dbReference type="Pfam" id="PF07980"/>
    </source>
</evidence>
<dbReference type="EMBL" id="QWET01000001">
    <property type="protein sequence ID" value="RIH67291.1"/>
    <property type="molecule type" value="Genomic_DNA"/>
</dbReference>
<dbReference type="Proteomes" id="UP000266441">
    <property type="component" value="Unassembled WGS sequence"/>
</dbReference>
<dbReference type="PROSITE" id="PS51257">
    <property type="entry name" value="PROKAR_LIPOPROTEIN"/>
    <property type="match status" value="1"/>
</dbReference>
<evidence type="ECO:0000313" key="9">
    <source>
        <dbReference type="Proteomes" id="UP000266441"/>
    </source>
</evidence>
<dbReference type="GO" id="GO:0009279">
    <property type="term" value="C:cell outer membrane"/>
    <property type="evidence" value="ECO:0007669"/>
    <property type="project" value="UniProtKB-SubCell"/>
</dbReference>
<dbReference type="InterPro" id="IPR033985">
    <property type="entry name" value="SusD-like_N"/>
</dbReference>
<evidence type="ECO:0000256" key="2">
    <source>
        <dbReference type="ARBA" id="ARBA00006275"/>
    </source>
</evidence>
<reference evidence="8 9" key="1">
    <citation type="journal article" date="2015" name="Int. J. Syst. Evol. Microbiol.">
        <title>Mariniphaga sediminis sp. nov., isolated from coastal sediment.</title>
        <authorList>
            <person name="Wang F.Q."/>
            <person name="Shen Q.Y."/>
            <person name="Chen G.J."/>
            <person name="Du Z.J."/>
        </authorList>
    </citation>
    <scope>NUCLEOTIDE SEQUENCE [LARGE SCALE GENOMIC DNA]</scope>
    <source>
        <strain evidence="8 9">SY21</strain>
    </source>
</reference>
<evidence type="ECO:0000313" key="8">
    <source>
        <dbReference type="EMBL" id="RIH67291.1"/>
    </source>
</evidence>
<evidence type="ECO:0000256" key="4">
    <source>
        <dbReference type="ARBA" id="ARBA00023136"/>
    </source>
</evidence>
<feature type="domain" description="SusD-like N-terminal" evidence="7">
    <location>
        <begin position="96"/>
        <end position="220"/>
    </location>
</feature>
<proteinExistence type="inferred from homology"/>
<comment type="subcellular location">
    <subcellularLocation>
        <location evidence="1">Cell outer membrane</location>
    </subcellularLocation>
</comment>
<comment type="similarity">
    <text evidence="2">Belongs to the SusD family.</text>
</comment>
<gene>
    <name evidence="8" type="ORF">D1164_00400</name>
</gene>
<evidence type="ECO:0000256" key="5">
    <source>
        <dbReference type="ARBA" id="ARBA00023237"/>
    </source>
</evidence>
<accession>A0A399DB40</accession>
<evidence type="ECO:0000256" key="1">
    <source>
        <dbReference type="ARBA" id="ARBA00004442"/>
    </source>
</evidence>
<dbReference type="AlphaFoldDB" id="A0A399DB40"/>
<evidence type="ECO:0000256" key="3">
    <source>
        <dbReference type="ARBA" id="ARBA00022729"/>
    </source>
</evidence>
<dbReference type="Pfam" id="PF07980">
    <property type="entry name" value="SusD_RagB"/>
    <property type="match status" value="1"/>
</dbReference>
<keyword evidence="3" id="KW-0732">Signal</keyword>
<name>A0A399DB40_9BACT</name>
<dbReference type="InterPro" id="IPR012944">
    <property type="entry name" value="SusD_RagB_dom"/>
</dbReference>
<feature type="domain" description="RagB/SusD" evidence="6">
    <location>
        <begin position="266"/>
        <end position="588"/>
    </location>
</feature>
<keyword evidence="4" id="KW-0472">Membrane</keyword>
<dbReference type="Gene3D" id="1.25.40.390">
    <property type="match status" value="1"/>
</dbReference>